<comment type="pathway">
    <text evidence="1">Metabolic intermediate biosynthesis; chorismate biosynthesis; chorismate from D-erythrose 4-phosphate and phosphoenolpyruvate: step 6/7.</text>
</comment>
<evidence type="ECO:0000313" key="11">
    <source>
        <dbReference type="Proteomes" id="UP000268372"/>
    </source>
</evidence>
<protein>
    <recommendedName>
        <fullName evidence="3">3-phosphoshikimate 1-carboxyvinyltransferase</fullName>
        <ecNumber evidence="3">2.5.1.19</ecNumber>
    </recommendedName>
    <alternativeName>
        <fullName evidence="7">5-enolpyruvylshikimate-3-phosphate synthase</fullName>
    </alternativeName>
</protein>
<dbReference type="PANTHER" id="PTHR21090:SF5">
    <property type="entry name" value="PENTAFUNCTIONAL AROM POLYPEPTIDE"/>
    <property type="match status" value="1"/>
</dbReference>
<dbReference type="PIRSF" id="PIRSF000505">
    <property type="entry name" value="EPSPS"/>
    <property type="match status" value="1"/>
</dbReference>
<dbReference type="EC" id="2.5.1.19" evidence="3"/>
<comment type="catalytic activity">
    <reaction evidence="8">
        <text>3-phosphoshikimate + phosphoenolpyruvate = 5-O-(1-carboxyvinyl)-3-phosphoshikimate + phosphate</text>
        <dbReference type="Rhea" id="RHEA:21256"/>
        <dbReference type="ChEBI" id="CHEBI:43474"/>
        <dbReference type="ChEBI" id="CHEBI:57701"/>
        <dbReference type="ChEBI" id="CHEBI:58702"/>
        <dbReference type="ChEBI" id="CHEBI:145989"/>
        <dbReference type="EC" id="2.5.1.19"/>
    </reaction>
    <physiologicalReaction direction="left-to-right" evidence="8">
        <dbReference type="Rhea" id="RHEA:21257"/>
    </physiologicalReaction>
</comment>
<evidence type="ECO:0000256" key="6">
    <source>
        <dbReference type="ARBA" id="ARBA00023141"/>
    </source>
</evidence>
<dbReference type="GO" id="GO:0003866">
    <property type="term" value="F:3-phosphoshikimate 1-carboxyvinyltransferase activity"/>
    <property type="evidence" value="ECO:0007669"/>
    <property type="project" value="UniProtKB-EC"/>
</dbReference>
<evidence type="ECO:0000256" key="5">
    <source>
        <dbReference type="ARBA" id="ARBA00022679"/>
    </source>
</evidence>
<evidence type="ECO:0000256" key="7">
    <source>
        <dbReference type="ARBA" id="ARBA00030046"/>
    </source>
</evidence>
<keyword evidence="5 10" id="KW-0808">Transferase</keyword>
<comment type="caution">
    <text evidence="10">The sequence shown here is derived from an EMBL/GenBank/DDBJ whole genome shotgun (WGS) entry which is preliminary data.</text>
</comment>
<evidence type="ECO:0000256" key="4">
    <source>
        <dbReference type="ARBA" id="ARBA00022605"/>
    </source>
</evidence>
<dbReference type="GO" id="GO:0009423">
    <property type="term" value="P:chorismate biosynthetic process"/>
    <property type="evidence" value="ECO:0007669"/>
    <property type="project" value="UniProtKB-UniPathway"/>
</dbReference>
<dbReference type="EMBL" id="RQTJ01000013">
    <property type="protein sequence ID" value="RRA94859.1"/>
    <property type="molecule type" value="Genomic_DNA"/>
</dbReference>
<dbReference type="AlphaFoldDB" id="A0A3P1B1C8"/>
<dbReference type="RefSeq" id="WP_124899283.1">
    <property type="nucleotide sequence ID" value="NZ_RQTJ01000013.1"/>
</dbReference>
<dbReference type="InterPro" id="IPR036968">
    <property type="entry name" value="Enolpyruvate_Tfrase_sf"/>
</dbReference>
<keyword evidence="4" id="KW-0028">Amino-acid biosynthesis</keyword>
<dbReference type="InterPro" id="IPR013792">
    <property type="entry name" value="RNA3'P_cycl/enolpyr_Trfase_a/b"/>
</dbReference>
<evidence type="ECO:0000256" key="2">
    <source>
        <dbReference type="ARBA" id="ARBA00009948"/>
    </source>
</evidence>
<evidence type="ECO:0000256" key="1">
    <source>
        <dbReference type="ARBA" id="ARBA00004811"/>
    </source>
</evidence>
<keyword evidence="11" id="KW-1185">Reference proteome</keyword>
<evidence type="ECO:0000259" key="9">
    <source>
        <dbReference type="Pfam" id="PF00275"/>
    </source>
</evidence>
<dbReference type="GO" id="GO:0009073">
    <property type="term" value="P:aromatic amino acid family biosynthetic process"/>
    <property type="evidence" value="ECO:0007669"/>
    <property type="project" value="UniProtKB-KW"/>
</dbReference>
<dbReference type="PANTHER" id="PTHR21090">
    <property type="entry name" value="AROM/DEHYDROQUINATE SYNTHASE"/>
    <property type="match status" value="1"/>
</dbReference>
<gene>
    <name evidence="10" type="ORF">EG242_07515</name>
</gene>
<dbReference type="OrthoDB" id="9809920at2"/>
<dbReference type="GO" id="GO:0008652">
    <property type="term" value="P:amino acid biosynthetic process"/>
    <property type="evidence" value="ECO:0007669"/>
    <property type="project" value="UniProtKB-KW"/>
</dbReference>
<accession>A0A3P1B1C8</accession>
<name>A0A3P1B1C8_9FLAO</name>
<organism evidence="10 11">
    <name type="scientific">Paenimyroides viscosum</name>
    <dbReference type="NCBI Taxonomy" id="2488729"/>
    <lineage>
        <taxon>Bacteria</taxon>
        <taxon>Pseudomonadati</taxon>
        <taxon>Bacteroidota</taxon>
        <taxon>Flavobacteriia</taxon>
        <taxon>Flavobacteriales</taxon>
        <taxon>Flavobacteriaceae</taxon>
        <taxon>Paenimyroides</taxon>
    </lineage>
</organism>
<dbReference type="InterPro" id="IPR001986">
    <property type="entry name" value="Enolpyruvate_Tfrase_dom"/>
</dbReference>
<dbReference type="SUPFAM" id="SSF55205">
    <property type="entry name" value="EPT/RTPC-like"/>
    <property type="match status" value="1"/>
</dbReference>
<reference evidence="10 11" key="1">
    <citation type="submission" date="2018-11" db="EMBL/GenBank/DDBJ databases">
        <title>Flavobacterium sp. nov., YIM 102796 draft genome.</title>
        <authorList>
            <person name="Li G."/>
            <person name="Jiang Y."/>
        </authorList>
    </citation>
    <scope>NUCLEOTIDE SEQUENCE [LARGE SCALE GENOMIC DNA]</scope>
    <source>
        <strain evidence="10 11">YIM 102796</strain>
    </source>
</reference>
<comment type="similarity">
    <text evidence="2">Belongs to the EPSP synthase family.</text>
</comment>
<dbReference type="InterPro" id="IPR023193">
    <property type="entry name" value="EPSP_synthase_CS"/>
</dbReference>
<dbReference type="InterPro" id="IPR006264">
    <property type="entry name" value="EPSP_synthase"/>
</dbReference>
<dbReference type="Gene3D" id="3.65.10.10">
    <property type="entry name" value="Enolpyruvate transferase domain"/>
    <property type="match status" value="2"/>
</dbReference>
<evidence type="ECO:0000256" key="3">
    <source>
        <dbReference type="ARBA" id="ARBA00012450"/>
    </source>
</evidence>
<dbReference type="UniPathway" id="UPA00053">
    <property type="reaction ID" value="UER00089"/>
</dbReference>
<sequence>MNDILLNKNELKNNQGIIISGSKSETNRLLLLQAIYPNLNIENASNSDDSEVMRNALQLVDNSSEINVHHAGTAMRFLTSYFAVKEGAEVVISGSERMHERPIKILVDSLNQLGSNISYLNKEGFPPIKIIGKKIKNNKVLIDANVSSQYITSLMLVGSSLPNGLEIQLKGSITSIPYIKMTLSVLQSLGIKAEFNDKTIRISKTEKLTNDTFVVESDWSSASYYYSLIALSKIDTQITLGYFKQNSLQGDAVLTEIYQNFGIQTIFTDNKIILKKVENLSIKNINLNLNNAPDIAQTIIVTCLGLGITCNLTGLHTLKIKETDRLQALKNELEKFGASVSISADSIQLNNSIDFKKESVSIETYQDHRMAMSFAPLALKQSLIIKNAHVVSKSYPDFWNHLKSLNTSTKYL</sequence>
<evidence type="ECO:0000313" key="10">
    <source>
        <dbReference type="EMBL" id="RRA94859.1"/>
    </source>
</evidence>
<proteinExistence type="inferred from homology"/>
<dbReference type="Pfam" id="PF00275">
    <property type="entry name" value="EPSP_synthase"/>
    <property type="match status" value="1"/>
</dbReference>
<feature type="domain" description="Enolpyruvate transferase" evidence="9">
    <location>
        <begin position="57"/>
        <end position="402"/>
    </location>
</feature>
<keyword evidence="6" id="KW-0057">Aromatic amino acid biosynthesis</keyword>
<dbReference type="PROSITE" id="PS00885">
    <property type="entry name" value="EPSP_SYNTHASE_2"/>
    <property type="match status" value="1"/>
</dbReference>
<evidence type="ECO:0000256" key="8">
    <source>
        <dbReference type="ARBA" id="ARBA00044633"/>
    </source>
</evidence>
<dbReference type="Proteomes" id="UP000268372">
    <property type="component" value="Unassembled WGS sequence"/>
</dbReference>